<dbReference type="EMBL" id="CAUOFW020000689">
    <property type="protein sequence ID" value="CAK9135059.1"/>
    <property type="molecule type" value="Genomic_DNA"/>
</dbReference>
<dbReference type="Proteomes" id="UP001642360">
    <property type="component" value="Unassembled WGS sequence"/>
</dbReference>
<evidence type="ECO:0000313" key="2">
    <source>
        <dbReference type="EMBL" id="CAK9135059.1"/>
    </source>
</evidence>
<gene>
    <name evidence="2" type="ORF">ILEXP_LOCUS1982</name>
</gene>
<organism evidence="2 3">
    <name type="scientific">Ilex paraguariensis</name>
    <name type="common">yerba mate</name>
    <dbReference type="NCBI Taxonomy" id="185542"/>
    <lineage>
        <taxon>Eukaryota</taxon>
        <taxon>Viridiplantae</taxon>
        <taxon>Streptophyta</taxon>
        <taxon>Embryophyta</taxon>
        <taxon>Tracheophyta</taxon>
        <taxon>Spermatophyta</taxon>
        <taxon>Magnoliopsida</taxon>
        <taxon>eudicotyledons</taxon>
        <taxon>Gunneridae</taxon>
        <taxon>Pentapetalae</taxon>
        <taxon>asterids</taxon>
        <taxon>campanulids</taxon>
        <taxon>Aquifoliales</taxon>
        <taxon>Aquifoliaceae</taxon>
        <taxon>Ilex</taxon>
    </lineage>
</organism>
<proteinExistence type="predicted"/>
<feature type="region of interest" description="Disordered" evidence="1">
    <location>
        <begin position="121"/>
        <end position="147"/>
    </location>
</feature>
<sequence>MVLMLKSSKNSLTATSMGEELESEPLQHMISGSPCSMLSSPFQLKPQLRDMFTDSNSRSKPVGDVINLRGKCTNHHMMEACFSGENDIVSGIMVETAHHSIPQVCNSTELSQKRQSFNLDELLGHYSPPGPPFSSPGQNEEDDKDTMVHQSRISWQFNHSKLTNLANGIGSKTQKPNAKKAKSPELCRSMIPKLNPSPEN</sequence>
<dbReference type="AlphaFoldDB" id="A0ABC8QQQ9"/>
<accession>A0ABC8QQQ9</accession>
<name>A0ABC8QQQ9_9AQUA</name>
<comment type="caution">
    <text evidence="2">The sequence shown here is derived from an EMBL/GenBank/DDBJ whole genome shotgun (WGS) entry which is preliminary data.</text>
</comment>
<protein>
    <submittedName>
        <fullName evidence="2">Uncharacterized protein</fullName>
    </submittedName>
</protein>
<feature type="region of interest" description="Disordered" evidence="1">
    <location>
        <begin position="165"/>
        <end position="200"/>
    </location>
</feature>
<keyword evidence="3" id="KW-1185">Reference proteome</keyword>
<evidence type="ECO:0000256" key="1">
    <source>
        <dbReference type="SAM" id="MobiDB-lite"/>
    </source>
</evidence>
<feature type="compositionally biased region" description="Polar residues" evidence="1">
    <location>
        <begin position="165"/>
        <end position="176"/>
    </location>
</feature>
<reference evidence="2 3" key="1">
    <citation type="submission" date="2024-02" db="EMBL/GenBank/DDBJ databases">
        <authorList>
            <person name="Vignale AGUSTIN F."/>
            <person name="Sosa J E."/>
            <person name="Modenutti C."/>
        </authorList>
    </citation>
    <scope>NUCLEOTIDE SEQUENCE [LARGE SCALE GENOMIC DNA]</scope>
</reference>
<evidence type="ECO:0000313" key="3">
    <source>
        <dbReference type="Proteomes" id="UP001642360"/>
    </source>
</evidence>